<proteinExistence type="predicted"/>
<gene>
    <name evidence="2" type="ORF">MCBB_2040</name>
</gene>
<sequence length="115" mass="13814">MEKKKVFKVLVLVFVYCNILIMKGIMMIIFLPFLLLLPVYYICKERKKSYKVFFPVIYALFLLEGILLIFFYKFDFTTFKDNLWLFSICGALLIISIIIYGSYLLNGRYKEFPWN</sequence>
<keyword evidence="1" id="KW-0812">Transmembrane</keyword>
<feature type="transmembrane region" description="Helical" evidence="1">
    <location>
        <begin position="84"/>
        <end position="105"/>
    </location>
</feature>
<dbReference type="Proteomes" id="UP000094707">
    <property type="component" value="Chromosome I"/>
</dbReference>
<name>A0A1D3L4W4_9EURY</name>
<dbReference type="EMBL" id="LT607756">
    <property type="protein sequence ID" value="SCG86588.1"/>
    <property type="molecule type" value="Genomic_DNA"/>
</dbReference>
<dbReference type="KEGG" id="mcub:MCBB_2040"/>
<dbReference type="RefSeq" id="WP_071907638.1">
    <property type="nucleotide sequence ID" value="NZ_LT607756.1"/>
</dbReference>
<keyword evidence="3" id="KW-1185">Reference proteome</keyword>
<evidence type="ECO:0000313" key="2">
    <source>
        <dbReference type="EMBL" id="SCG86588.1"/>
    </source>
</evidence>
<keyword evidence="1" id="KW-0472">Membrane</keyword>
<feature type="transmembrane region" description="Helical" evidence="1">
    <location>
        <begin position="12"/>
        <end position="40"/>
    </location>
</feature>
<keyword evidence="1" id="KW-1133">Transmembrane helix</keyword>
<dbReference type="STRING" id="118062.MCBB_2040"/>
<dbReference type="AlphaFoldDB" id="A0A1D3L4W4"/>
<dbReference type="GeneID" id="30412875"/>
<reference evidence="2 3" key="1">
    <citation type="submission" date="2016-08" db="EMBL/GenBank/DDBJ databases">
        <authorList>
            <person name="Seilhamer J.J."/>
        </authorList>
    </citation>
    <scope>NUCLEOTIDE SEQUENCE [LARGE SCALE GENOMIC DNA]</scope>
    <source>
        <strain evidence="2">Buetzberg</strain>
    </source>
</reference>
<accession>A0A1D3L4W4</accession>
<organism evidence="2 3">
    <name type="scientific">Methanobacterium congolense</name>
    <dbReference type="NCBI Taxonomy" id="118062"/>
    <lineage>
        <taxon>Archaea</taxon>
        <taxon>Methanobacteriati</taxon>
        <taxon>Methanobacteriota</taxon>
        <taxon>Methanomada group</taxon>
        <taxon>Methanobacteria</taxon>
        <taxon>Methanobacteriales</taxon>
        <taxon>Methanobacteriaceae</taxon>
        <taxon>Methanobacterium</taxon>
    </lineage>
</organism>
<evidence type="ECO:0000256" key="1">
    <source>
        <dbReference type="SAM" id="Phobius"/>
    </source>
</evidence>
<feature type="transmembrane region" description="Helical" evidence="1">
    <location>
        <begin position="52"/>
        <end position="72"/>
    </location>
</feature>
<protein>
    <submittedName>
        <fullName evidence="2">Region of a membrane-bound protein predicted to be embedded in the membrane</fullName>
    </submittedName>
</protein>
<evidence type="ECO:0000313" key="3">
    <source>
        <dbReference type="Proteomes" id="UP000094707"/>
    </source>
</evidence>